<dbReference type="STRING" id="1156394.T0Q567"/>
<keyword evidence="4" id="KW-1185">Reference proteome</keyword>
<dbReference type="AlphaFoldDB" id="T0Q567"/>
<dbReference type="RefSeq" id="XP_008616827.1">
    <property type="nucleotide sequence ID" value="XM_008618605.1"/>
</dbReference>
<sequence length="255" mass="27716">MDWLKKTKAKVTEKVTKHQQEAKIKKQTFKGTGYSLQDAPPAPGPSAAAAPPPPPKRSANVTDEERALRRAQQAAAAQRRELPAPKKRTTFSTEKDDDDDEEDAVRSEAFEAAKMLEQLKIAESGFNPYQATISSSTEARGVSVGATEAKPSASPPKPSSPRDDELVPVATKATLVKLLENILSNPDDVKYQKLRLSNAQIQAKIASVPLAMDLLEHAGFDRVVLDDGEDYLVLNATRTSAEILQRTLETLGQTS</sequence>
<organism evidence="3 4">
    <name type="scientific">Saprolegnia diclina (strain VS20)</name>
    <dbReference type="NCBI Taxonomy" id="1156394"/>
    <lineage>
        <taxon>Eukaryota</taxon>
        <taxon>Sar</taxon>
        <taxon>Stramenopiles</taxon>
        <taxon>Oomycota</taxon>
        <taxon>Saprolegniomycetes</taxon>
        <taxon>Saprolegniales</taxon>
        <taxon>Saprolegniaceae</taxon>
        <taxon>Saprolegnia</taxon>
    </lineage>
</organism>
<dbReference type="Pfam" id="PF09409">
    <property type="entry name" value="PUB"/>
    <property type="match status" value="1"/>
</dbReference>
<feature type="domain" description="PUB" evidence="2">
    <location>
        <begin position="173"/>
        <end position="239"/>
    </location>
</feature>
<dbReference type="SMART" id="SM00580">
    <property type="entry name" value="PUG"/>
    <property type="match status" value="1"/>
</dbReference>
<protein>
    <recommendedName>
        <fullName evidence="2">PUB domain-containing protein</fullName>
    </recommendedName>
</protein>
<dbReference type="InterPro" id="IPR018997">
    <property type="entry name" value="PUB_domain"/>
</dbReference>
<dbReference type="VEuPathDB" id="FungiDB:SDRG_12532"/>
<evidence type="ECO:0000256" key="1">
    <source>
        <dbReference type="SAM" id="MobiDB-lite"/>
    </source>
</evidence>
<dbReference type="OMA" id="PDDVKYQ"/>
<dbReference type="Gene3D" id="1.20.58.2190">
    <property type="match status" value="1"/>
</dbReference>
<dbReference type="eggNOG" id="ENOG502SBIE">
    <property type="taxonomic scope" value="Eukaryota"/>
</dbReference>
<evidence type="ECO:0000313" key="4">
    <source>
        <dbReference type="Proteomes" id="UP000030762"/>
    </source>
</evidence>
<dbReference type="SUPFAM" id="SSF143503">
    <property type="entry name" value="PUG domain-like"/>
    <property type="match status" value="1"/>
</dbReference>
<feature type="region of interest" description="Disordered" evidence="1">
    <location>
        <begin position="136"/>
        <end position="165"/>
    </location>
</feature>
<reference evidence="3 4" key="1">
    <citation type="submission" date="2012-04" db="EMBL/GenBank/DDBJ databases">
        <title>The Genome Sequence of Saprolegnia declina VS20.</title>
        <authorList>
            <consortium name="The Broad Institute Genome Sequencing Platform"/>
            <person name="Russ C."/>
            <person name="Nusbaum C."/>
            <person name="Tyler B."/>
            <person name="van West P."/>
            <person name="Dieguez-Uribeondo J."/>
            <person name="de Bruijn I."/>
            <person name="Tripathy S."/>
            <person name="Jiang R."/>
            <person name="Young S.K."/>
            <person name="Zeng Q."/>
            <person name="Gargeya S."/>
            <person name="Fitzgerald M."/>
            <person name="Haas B."/>
            <person name="Abouelleil A."/>
            <person name="Alvarado L."/>
            <person name="Arachchi H.M."/>
            <person name="Berlin A."/>
            <person name="Chapman S.B."/>
            <person name="Goldberg J."/>
            <person name="Griggs A."/>
            <person name="Gujja S."/>
            <person name="Hansen M."/>
            <person name="Howarth C."/>
            <person name="Imamovic A."/>
            <person name="Larimer J."/>
            <person name="McCowen C."/>
            <person name="Montmayeur A."/>
            <person name="Murphy C."/>
            <person name="Neiman D."/>
            <person name="Pearson M."/>
            <person name="Priest M."/>
            <person name="Roberts A."/>
            <person name="Saif S."/>
            <person name="Shea T."/>
            <person name="Sisk P."/>
            <person name="Sykes S."/>
            <person name="Wortman J."/>
            <person name="Nusbaum C."/>
            <person name="Birren B."/>
        </authorList>
    </citation>
    <scope>NUCLEOTIDE SEQUENCE [LARGE SCALE GENOMIC DNA]</scope>
    <source>
        <strain evidence="3 4">VS20</strain>
    </source>
</reference>
<accession>T0Q567</accession>
<evidence type="ECO:0000313" key="3">
    <source>
        <dbReference type="EMBL" id="EQC29761.1"/>
    </source>
</evidence>
<gene>
    <name evidence="3" type="ORF">SDRG_12532</name>
</gene>
<dbReference type="OrthoDB" id="336240at2759"/>
<evidence type="ECO:0000259" key="2">
    <source>
        <dbReference type="Pfam" id="PF09409"/>
    </source>
</evidence>
<dbReference type="CDD" id="cd09212">
    <property type="entry name" value="PUB"/>
    <property type="match status" value="1"/>
</dbReference>
<dbReference type="EMBL" id="JH767181">
    <property type="protein sequence ID" value="EQC29761.1"/>
    <property type="molecule type" value="Genomic_DNA"/>
</dbReference>
<dbReference type="GO" id="GO:0050832">
    <property type="term" value="P:defense response to fungus"/>
    <property type="evidence" value="ECO:0007669"/>
    <property type="project" value="TreeGrafter"/>
</dbReference>
<dbReference type="InterPro" id="IPR036339">
    <property type="entry name" value="PUB-like_dom_sf"/>
</dbReference>
<name>T0Q567_SAPDV</name>
<dbReference type="Proteomes" id="UP000030762">
    <property type="component" value="Unassembled WGS sequence"/>
</dbReference>
<dbReference type="InParanoid" id="T0Q567"/>
<feature type="compositionally biased region" description="Pro residues" evidence="1">
    <location>
        <begin position="40"/>
        <end position="56"/>
    </location>
</feature>
<proteinExistence type="predicted"/>
<feature type="region of interest" description="Disordered" evidence="1">
    <location>
        <begin position="1"/>
        <end position="109"/>
    </location>
</feature>
<dbReference type="GeneID" id="19953259"/>
<dbReference type="PANTHER" id="PTHR47694:SF1">
    <property type="entry name" value="PLANT UBX DOMAIN-CONTAINING PROTEIN 2"/>
    <property type="match status" value="1"/>
</dbReference>
<dbReference type="PANTHER" id="PTHR47694">
    <property type="entry name" value="PLANT UBX DOMAIN-CONTAINING PROTEIN 2"/>
    <property type="match status" value="1"/>
</dbReference>
<feature type="compositionally biased region" description="Basic and acidic residues" evidence="1">
    <location>
        <begin position="10"/>
        <end position="24"/>
    </location>
</feature>